<feature type="domain" description="Peptidase S1" evidence="8">
    <location>
        <begin position="242"/>
        <end position="471"/>
    </location>
</feature>
<evidence type="ECO:0000259" key="8">
    <source>
        <dbReference type="PROSITE" id="PS50240"/>
    </source>
</evidence>
<dbReference type="FunFam" id="2.40.10.10:FF:000038">
    <property type="entry name" value="Serine protease"/>
    <property type="match status" value="1"/>
</dbReference>
<sequence length="473" mass="52228">MKALRNIILLLSAVVNIQFINGKEFVTSDAVILEALNETSSYLYKREIYFGNPQSFSTIKATWGKNGLGQACLTSLGVLGSCQNFKTCYPFFKLDEPFTKFPQFSDIDSWILGNYDTCRHYLDDGRQALGVCCTNPIVQSVHTDIITNKPQIEGQKFDSGNVFGSWPPPIPTHPPDHTAATHPPVGTTWATKPPSHQITPSTTKRPSFIITTPENVFNKDDIPFGSDASCGLKNGNMDQNRIVGGQNADPLEWPWIAVMFSGDRQFCGGSLIDDRHILSAAHCVAHFSSWDVTRLTVRLGDYNIRIPTEVKHIERKVKRIVRHKGFDSRTLYNDIAIITLDKKVPFSRGIRPICLPSADSVSYHGKIGTVVGWGSLRENGAQPSILQEVTLPIWKNEECKLKYGPAAPGGIINTMICAGQAAKDSGPLVINNGKWTQIGIVSWGIGCGKGQYPGVYTRVTSFLPWIEKNTKES</sequence>
<dbReference type="Proteomes" id="UP001153620">
    <property type="component" value="Chromosome 1"/>
</dbReference>
<comment type="similarity">
    <text evidence="4">Belongs to the peptidase S1 family. CLIP subfamily.</text>
</comment>
<evidence type="ECO:0000256" key="5">
    <source>
        <dbReference type="ARBA" id="ARBA00068096"/>
    </source>
</evidence>
<gene>
    <name evidence="9" type="ORF">CHIRRI_LOCUS7</name>
</gene>
<evidence type="ECO:0000256" key="3">
    <source>
        <dbReference type="ARBA" id="ARBA00023157"/>
    </source>
</evidence>
<dbReference type="GO" id="GO:0004252">
    <property type="term" value="F:serine-type endopeptidase activity"/>
    <property type="evidence" value="ECO:0007669"/>
    <property type="project" value="InterPro"/>
</dbReference>
<evidence type="ECO:0000256" key="4">
    <source>
        <dbReference type="ARBA" id="ARBA00024195"/>
    </source>
</evidence>
<keyword evidence="3" id="KW-1015">Disulfide bond</keyword>
<comment type="subcellular location">
    <subcellularLocation>
        <location evidence="1">Secreted</location>
    </subcellularLocation>
</comment>
<dbReference type="EMBL" id="OU895877">
    <property type="protein sequence ID" value="CAG9797006.1"/>
    <property type="molecule type" value="Genomic_DNA"/>
</dbReference>
<evidence type="ECO:0000256" key="6">
    <source>
        <dbReference type="ARBA" id="ARBA00076468"/>
    </source>
</evidence>
<dbReference type="PROSITE" id="PS00134">
    <property type="entry name" value="TRYPSIN_HIS"/>
    <property type="match status" value="1"/>
</dbReference>
<dbReference type="Pfam" id="PF00089">
    <property type="entry name" value="Trypsin"/>
    <property type="match status" value="1"/>
</dbReference>
<dbReference type="Gene3D" id="2.40.10.10">
    <property type="entry name" value="Trypsin-like serine proteases"/>
    <property type="match status" value="1"/>
</dbReference>
<dbReference type="GO" id="GO:0005576">
    <property type="term" value="C:extracellular region"/>
    <property type="evidence" value="ECO:0007669"/>
    <property type="project" value="UniProtKB-SubCell"/>
</dbReference>
<feature type="signal peptide" evidence="7">
    <location>
        <begin position="1"/>
        <end position="22"/>
    </location>
</feature>
<evidence type="ECO:0000256" key="1">
    <source>
        <dbReference type="ARBA" id="ARBA00004613"/>
    </source>
</evidence>
<evidence type="ECO:0000256" key="2">
    <source>
        <dbReference type="ARBA" id="ARBA00022525"/>
    </source>
</evidence>
<reference evidence="9" key="1">
    <citation type="submission" date="2022-01" db="EMBL/GenBank/DDBJ databases">
        <authorList>
            <person name="King R."/>
        </authorList>
    </citation>
    <scope>NUCLEOTIDE SEQUENCE</scope>
</reference>
<organism evidence="9 10">
    <name type="scientific">Chironomus riparius</name>
    <dbReference type="NCBI Taxonomy" id="315576"/>
    <lineage>
        <taxon>Eukaryota</taxon>
        <taxon>Metazoa</taxon>
        <taxon>Ecdysozoa</taxon>
        <taxon>Arthropoda</taxon>
        <taxon>Hexapoda</taxon>
        <taxon>Insecta</taxon>
        <taxon>Pterygota</taxon>
        <taxon>Neoptera</taxon>
        <taxon>Endopterygota</taxon>
        <taxon>Diptera</taxon>
        <taxon>Nematocera</taxon>
        <taxon>Chironomoidea</taxon>
        <taxon>Chironomidae</taxon>
        <taxon>Chironominae</taxon>
        <taxon>Chironomus</taxon>
    </lineage>
</organism>
<dbReference type="InterPro" id="IPR001254">
    <property type="entry name" value="Trypsin_dom"/>
</dbReference>
<dbReference type="OrthoDB" id="546450at2759"/>
<dbReference type="InterPro" id="IPR009003">
    <property type="entry name" value="Peptidase_S1_PA"/>
</dbReference>
<dbReference type="InterPro" id="IPR018114">
    <property type="entry name" value="TRYPSIN_HIS"/>
</dbReference>
<proteinExistence type="inferred from homology"/>
<dbReference type="AlphaFoldDB" id="A0A9N9WML6"/>
<keyword evidence="7" id="KW-0732">Signal</keyword>
<name>A0A9N9WML6_9DIPT</name>
<dbReference type="PANTHER" id="PTHR24252">
    <property type="entry name" value="ACROSIN-RELATED"/>
    <property type="match status" value="1"/>
</dbReference>
<evidence type="ECO:0000313" key="10">
    <source>
        <dbReference type="Proteomes" id="UP001153620"/>
    </source>
</evidence>
<feature type="chain" id="PRO_5040178182" description="Phenoloxidase-activating factor 2" evidence="7">
    <location>
        <begin position="23"/>
        <end position="473"/>
    </location>
</feature>
<dbReference type="PROSITE" id="PS50240">
    <property type="entry name" value="TRYPSIN_DOM"/>
    <property type="match status" value="1"/>
</dbReference>
<keyword evidence="10" id="KW-1185">Reference proteome</keyword>
<evidence type="ECO:0000256" key="7">
    <source>
        <dbReference type="SAM" id="SignalP"/>
    </source>
</evidence>
<protein>
    <recommendedName>
        <fullName evidence="5">Phenoloxidase-activating factor 2</fullName>
    </recommendedName>
    <alternativeName>
        <fullName evidence="6">Prophenoloxidase-activating factor II</fullName>
    </alternativeName>
</protein>
<dbReference type="GO" id="GO:0006508">
    <property type="term" value="P:proteolysis"/>
    <property type="evidence" value="ECO:0007669"/>
    <property type="project" value="InterPro"/>
</dbReference>
<dbReference type="PANTHER" id="PTHR24252:SF7">
    <property type="entry name" value="HYALIN"/>
    <property type="match status" value="1"/>
</dbReference>
<reference evidence="9" key="2">
    <citation type="submission" date="2022-10" db="EMBL/GenBank/DDBJ databases">
        <authorList>
            <consortium name="ENA_rothamsted_submissions"/>
            <consortium name="culmorum"/>
            <person name="King R."/>
        </authorList>
    </citation>
    <scope>NUCLEOTIDE SEQUENCE</scope>
</reference>
<dbReference type="PRINTS" id="PR00722">
    <property type="entry name" value="CHYMOTRYPSIN"/>
</dbReference>
<dbReference type="CDD" id="cd00190">
    <property type="entry name" value="Tryp_SPc"/>
    <property type="match status" value="1"/>
</dbReference>
<dbReference type="InterPro" id="IPR001314">
    <property type="entry name" value="Peptidase_S1A"/>
</dbReference>
<accession>A0A9N9WML6</accession>
<dbReference type="SMART" id="SM00020">
    <property type="entry name" value="Tryp_SPc"/>
    <property type="match status" value="1"/>
</dbReference>
<evidence type="ECO:0000313" key="9">
    <source>
        <dbReference type="EMBL" id="CAG9797006.1"/>
    </source>
</evidence>
<dbReference type="SUPFAM" id="SSF50494">
    <property type="entry name" value="Trypsin-like serine proteases"/>
    <property type="match status" value="1"/>
</dbReference>
<keyword evidence="2" id="KW-0964">Secreted</keyword>
<dbReference type="InterPro" id="IPR043504">
    <property type="entry name" value="Peptidase_S1_PA_chymotrypsin"/>
</dbReference>